<dbReference type="SUPFAM" id="SSF56935">
    <property type="entry name" value="Porins"/>
    <property type="match status" value="1"/>
</dbReference>
<feature type="chain" id="PRO_5023115195" description="Porin" evidence="1">
    <location>
        <begin position="23"/>
        <end position="353"/>
    </location>
</feature>
<organism evidence="2 3">
    <name type="scientific">Prosthecochloris vibrioformis</name>
    <name type="common">Chlorobium vibrioforme</name>
    <dbReference type="NCBI Taxonomy" id="1098"/>
    <lineage>
        <taxon>Bacteria</taxon>
        <taxon>Pseudomonadati</taxon>
        <taxon>Chlorobiota</taxon>
        <taxon>Chlorobiia</taxon>
        <taxon>Chlorobiales</taxon>
        <taxon>Chlorobiaceae</taxon>
        <taxon>Prosthecochloris</taxon>
    </lineage>
</organism>
<protein>
    <recommendedName>
        <fullName evidence="4">Porin</fullName>
    </recommendedName>
</protein>
<evidence type="ECO:0000256" key="1">
    <source>
        <dbReference type="SAM" id="SignalP"/>
    </source>
</evidence>
<dbReference type="AlphaFoldDB" id="A0A5C4S420"/>
<keyword evidence="1" id="KW-0732">Signal</keyword>
<sequence length="353" mass="38982">MKKMISLVCAIVLMAQATPASAAINFSGDAQVRPRGEFIYNDGAADTSDMKYMYRLRLNAAADLGDGYFAKALISSETPGWLATVDGNNTETFDLGVSQLYFGRMMEDSHYVMGRMPLNSFNNPVYDISMYPFQALEVPVFLNANDRLYGFNYGTEVGPGELNATLSVLDNDQDESDMFEDGYGLLVSYKTNIGNVTFEPQMLAALSDSDIAGGAYISGIADRYDNVKPLTFGANISVPADDVTFCFSGFYTQANDDAADGTEVDYSAYMLRAKAIYGPLTTWIDYNAADNETTGADVEEYKNLFVWAQYKYTVHESSMGTFSLMPTVRYLSTDQDDTDASRLRTELWANVTF</sequence>
<evidence type="ECO:0000313" key="3">
    <source>
        <dbReference type="Proteomes" id="UP000309544"/>
    </source>
</evidence>
<evidence type="ECO:0008006" key="4">
    <source>
        <dbReference type="Google" id="ProtNLM"/>
    </source>
</evidence>
<feature type="signal peptide" evidence="1">
    <location>
        <begin position="1"/>
        <end position="22"/>
    </location>
</feature>
<reference evidence="2 3" key="1">
    <citation type="submission" date="2019-05" db="EMBL/GenBank/DDBJ databases">
        <title>Draft Whole-Genome sequence of the green sulfur bacterium Prosthecochloris vibrioformis DSM 260.</title>
        <authorList>
            <person name="Meyer T.E."/>
            <person name="Kyndt J.A."/>
        </authorList>
    </citation>
    <scope>NUCLEOTIDE SEQUENCE [LARGE SCALE GENOMIC DNA]</scope>
    <source>
        <strain evidence="2 3">DSM 260</strain>
    </source>
</reference>
<dbReference type="EMBL" id="VDCI01000001">
    <property type="protein sequence ID" value="TNJ38075.1"/>
    <property type="molecule type" value="Genomic_DNA"/>
</dbReference>
<dbReference type="Proteomes" id="UP000309544">
    <property type="component" value="Unassembled WGS sequence"/>
</dbReference>
<accession>A0A5C4S420</accession>
<evidence type="ECO:0000313" key="2">
    <source>
        <dbReference type="EMBL" id="TNJ38075.1"/>
    </source>
</evidence>
<gene>
    <name evidence="2" type="ORF">FGF68_02525</name>
</gene>
<comment type="caution">
    <text evidence="2">The sequence shown here is derived from an EMBL/GenBank/DDBJ whole genome shotgun (WGS) entry which is preliminary data.</text>
</comment>
<name>A0A5C4S420_PROVB</name>
<dbReference type="RefSeq" id="WP_068867708.1">
    <property type="nucleotide sequence ID" value="NZ_VDCI01000001.1"/>
</dbReference>
<proteinExistence type="predicted"/>
<keyword evidence="3" id="KW-1185">Reference proteome</keyword>